<name>A0ABQ8D058_BRANA</name>
<keyword evidence="3" id="KW-1185">Reference proteome</keyword>
<evidence type="ECO:0000313" key="2">
    <source>
        <dbReference type="EMBL" id="KAH0922739.1"/>
    </source>
</evidence>
<keyword evidence="1" id="KW-0732">Signal</keyword>
<feature type="signal peptide" evidence="1">
    <location>
        <begin position="1"/>
        <end position="19"/>
    </location>
</feature>
<comment type="caution">
    <text evidence="2">The sequence shown here is derived from an EMBL/GenBank/DDBJ whole genome shotgun (WGS) entry which is preliminary data.</text>
</comment>
<gene>
    <name evidence="2" type="ORF">HID58_022757</name>
</gene>
<evidence type="ECO:0008006" key="4">
    <source>
        <dbReference type="Google" id="ProtNLM"/>
    </source>
</evidence>
<accession>A0ABQ8D058</accession>
<protein>
    <recommendedName>
        <fullName evidence="4">Secreted protein</fullName>
    </recommendedName>
</protein>
<feature type="chain" id="PRO_5047480778" description="Secreted protein" evidence="1">
    <location>
        <begin position="20"/>
        <end position="71"/>
    </location>
</feature>
<evidence type="ECO:0000313" key="3">
    <source>
        <dbReference type="Proteomes" id="UP000824890"/>
    </source>
</evidence>
<dbReference type="EMBL" id="JAGKQM010000006">
    <property type="protein sequence ID" value="KAH0922739.1"/>
    <property type="molecule type" value="Genomic_DNA"/>
</dbReference>
<dbReference type="Proteomes" id="UP000824890">
    <property type="component" value="Unassembled WGS sequence"/>
</dbReference>
<sequence>MVCIVFSSTLLEVSPTVVAEASSPVLVTHLAQKDRDPRCLRSNRSPQRTSLPKLGLHLSLQTEPYLLWETS</sequence>
<reference evidence="2 3" key="1">
    <citation type="submission" date="2021-05" db="EMBL/GenBank/DDBJ databases">
        <title>Genome Assembly of Synthetic Allotetraploid Brassica napus Reveals Homoeologous Exchanges between Subgenomes.</title>
        <authorList>
            <person name="Davis J.T."/>
        </authorList>
    </citation>
    <scope>NUCLEOTIDE SEQUENCE [LARGE SCALE GENOMIC DNA]</scope>
    <source>
        <strain evidence="3">cv. Da-Ae</strain>
        <tissue evidence="2">Seedling</tissue>
    </source>
</reference>
<evidence type="ECO:0000256" key="1">
    <source>
        <dbReference type="SAM" id="SignalP"/>
    </source>
</evidence>
<proteinExistence type="predicted"/>
<organism evidence="2 3">
    <name type="scientific">Brassica napus</name>
    <name type="common">Rape</name>
    <dbReference type="NCBI Taxonomy" id="3708"/>
    <lineage>
        <taxon>Eukaryota</taxon>
        <taxon>Viridiplantae</taxon>
        <taxon>Streptophyta</taxon>
        <taxon>Embryophyta</taxon>
        <taxon>Tracheophyta</taxon>
        <taxon>Spermatophyta</taxon>
        <taxon>Magnoliopsida</taxon>
        <taxon>eudicotyledons</taxon>
        <taxon>Gunneridae</taxon>
        <taxon>Pentapetalae</taxon>
        <taxon>rosids</taxon>
        <taxon>malvids</taxon>
        <taxon>Brassicales</taxon>
        <taxon>Brassicaceae</taxon>
        <taxon>Brassiceae</taxon>
        <taxon>Brassica</taxon>
    </lineage>
</organism>